<feature type="region of interest" description="Disordered" evidence="12">
    <location>
        <begin position="1334"/>
        <end position="1356"/>
    </location>
</feature>
<feature type="compositionally biased region" description="Polar residues" evidence="12">
    <location>
        <begin position="110"/>
        <end position="122"/>
    </location>
</feature>
<dbReference type="Gene3D" id="1.10.510.10">
    <property type="entry name" value="Transferase(Phosphotransferase) domain 1"/>
    <property type="match status" value="1"/>
</dbReference>
<dbReference type="Pfam" id="PF00069">
    <property type="entry name" value="Pkinase"/>
    <property type="match status" value="1"/>
</dbReference>
<feature type="region of interest" description="Disordered" evidence="12">
    <location>
        <begin position="994"/>
        <end position="1018"/>
    </location>
</feature>
<feature type="region of interest" description="Disordered" evidence="12">
    <location>
        <begin position="546"/>
        <end position="639"/>
    </location>
</feature>
<feature type="compositionally biased region" description="Low complexity" evidence="12">
    <location>
        <begin position="600"/>
        <end position="624"/>
    </location>
</feature>
<dbReference type="InterPro" id="IPR000719">
    <property type="entry name" value="Prot_kinase_dom"/>
</dbReference>
<dbReference type="Proteomes" id="UP001161017">
    <property type="component" value="Unassembled WGS sequence"/>
</dbReference>
<evidence type="ECO:0000256" key="4">
    <source>
        <dbReference type="ARBA" id="ARBA00022553"/>
    </source>
</evidence>
<dbReference type="PROSITE" id="PS50011">
    <property type="entry name" value="PROTEIN_KINASE_DOM"/>
    <property type="match status" value="1"/>
</dbReference>
<feature type="compositionally biased region" description="Basic and acidic residues" evidence="12">
    <location>
        <begin position="1041"/>
        <end position="1060"/>
    </location>
</feature>
<feature type="compositionally biased region" description="Polar residues" evidence="12">
    <location>
        <begin position="808"/>
        <end position="821"/>
    </location>
</feature>
<evidence type="ECO:0000256" key="12">
    <source>
        <dbReference type="SAM" id="MobiDB-lite"/>
    </source>
</evidence>
<feature type="compositionally biased region" description="Basic and acidic residues" evidence="12">
    <location>
        <begin position="1130"/>
        <end position="1139"/>
    </location>
</feature>
<feature type="compositionally biased region" description="Polar residues" evidence="12">
    <location>
        <begin position="657"/>
        <end position="680"/>
    </location>
</feature>
<evidence type="ECO:0000256" key="1">
    <source>
        <dbReference type="ARBA" id="ARBA00010791"/>
    </source>
</evidence>
<feature type="compositionally biased region" description="Basic and acidic residues" evidence="12">
    <location>
        <begin position="91"/>
        <end position="109"/>
    </location>
</feature>
<feature type="compositionally biased region" description="Polar residues" evidence="12">
    <location>
        <begin position="580"/>
        <end position="592"/>
    </location>
</feature>
<dbReference type="PANTHER" id="PTHR24346">
    <property type="entry name" value="MAP/MICROTUBULE AFFINITY-REGULATING KINASE"/>
    <property type="match status" value="1"/>
</dbReference>
<dbReference type="EC" id="2.7.11.1" evidence="2"/>
<dbReference type="GO" id="GO:0004674">
    <property type="term" value="F:protein serine/threonine kinase activity"/>
    <property type="evidence" value="ECO:0007669"/>
    <property type="project" value="UniProtKB-KW"/>
</dbReference>
<sequence>MENQSTLPGTQSPNLRPRPSQSRLQKRRHPLDEFTRAASNHAGRPEATTQTAAAGLSSAIAQKFPHHPSLTTKKVLQALNDPLSIPNANAKAEDKRVSAISSEDTRNSNRDSQVSTTSTNASGKRRRKTEVGPWRLGTTIGKGATGRVRKVRHKYTGQYAAVKIISKRSAELYKSTSLATMDIMMEGLSGEQKEKVLPFGIERECTIMKLIDHPNIIKLHDTWENKGELYLVLEYVEGPELFHHISQNGVLEEHEAVRIFRQIIAGLSYCHQFRICHRDLKPENILLDRNGNVKIVDFGFAALQPSNQWLETSCGSPHYACPEVIQGLPYRGDLADAWSCGVVLYAMLTGGLPFYSLSKDVTENVREVARAVRYCEYEIPAGVSDEAADLIERCLDPRPDMRIELDDMWKHVLLRKYKHLDPLDAEGRPYVGPAPRPLARDCGHGFSSRGEIDPLFLRNLQNLWHNVPEAELINRLLSNEPNHEKLLYHKLQKYQEQLCEDYQGPSIEYSTSDRHHASSSQNLLEPPAIGSAMKHPSRFSLAQPITQAARNTSHSHSNAKRRVSSATQGTERSYDPYRPSRTQIAQTKNSPEQARVTVLRQSSYASSRRPSSRLNNRLSVRNPSVMRIEEGSPGSTRPMTRLSGQYASSRVSSAQRQFSRANSRATILSRRSGTSTTSIVTHKPGKRGVSFRHQLRHTSGPQTLRRGSNVPLSPYTLHQKYLEGEARREQQQHEAEAKKPLPQRPPTHPPTPDLTPCAHEQTVLWLRSPKKKPKLLHPDTGNPVSQDVNDTRKVSTELALLCDESWNRGSITSNAPTTATPRTDIRDSQQSYVTKATSISADDYGSNFDLPPASRTEWYSNRERTGDRHTPYPQKAMESTSSIYLSPETQREIAKTRDILRARAMDSNSTIGQFDEIIAHLDRLMQPSSIRLADEQRRAISSPEPTFPRKNTFDRIMQKREAEVRAASDPMNRQKPLPTIRIVEDDYKAISPVKPLTIRKKSNSSGSSESQTPTQIHCPPLLTAVQAAKLRAAGLATHDNEALHPIEEDKENFDPLERGRVPTKKRNWFRRHAGGPPSRNTDIGPPQLPPKEATRPQAYAGPTAEPQSPKLKKKKSIFNLLTNKSQHFKDTSGDYKIDDAESETTETSFMGDQRPLTRRGYTNRNMSNLNISEGTLKRNTTATRQSSNASSNETQIHPAPALASSRSHHPQPTHQNWLARILHLKPATHTLYLHLPRVRARKLITSILRSFRPYGLRDIVVDKSTCTVTARVDKINSLGIAPVEFRAEVFGVLFQGQRAGLSVVRMRQVRGSKGSFLRVSRAVENVCGGEGIAGAEQERGRKAETRRGRPPGEMERGQRAERGVLIMDEKMKEEIRWGVGM</sequence>
<gene>
    <name evidence="14" type="primary">GIN4</name>
    <name evidence="14" type="ORF">OHK93_004418</name>
</gene>
<dbReference type="Pfam" id="PF16797">
    <property type="entry name" value="Fungal_KA1"/>
    <property type="match status" value="1"/>
</dbReference>
<feature type="domain" description="Protein kinase" evidence="13">
    <location>
        <begin position="134"/>
        <end position="414"/>
    </location>
</feature>
<evidence type="ECO:0000256" key="2">
    <source>
        <dbReference type="ARBA" id="ARBA00012513"/>
    </source>
</evidence>
<evidence type="ECO:0000256" key="3">
    <source>
        <dbReference type="ARBA" id="ARBA00022527"/>
    </source>
</evidence>
<keyword evidence="6 11" id="KW-0547">Nucleotide-binding</keyword>
<feature type="region of interest" description="Disordered" evidence="12">
    <location>
        <begin position="85"/>
        <end position="138"/>
    </location>
</feature>
<dbReference type="InterPro" id="IPR011009">
    <property type="entry name" value="Kinase-like_dom_sf"/>
</dbReference>
<dbReference type="FunFam" id="1.10.510.10:FF:000571">
    <property type="entry name" value="Maternal embryonic leucine zipper kinase"/>
    <property type="match status" value="1"/>
</dbReference>
<reference evidence="14" key="1">
    <citation type="journal article" date="2023" name="Genome Biol. Evol.">
        <title>First Whole Genome Sequence and Flow Cytometry Genome Size Data for the Lichen-Forming Fungus Ramalina farinacea (Ascomycota).</title>
        <authorList>
            <person name="Llewellyn T."/>
            <person name="Mian S."/>
            <person name="Hill R."/>
            <person name="Leitch I.J."/>
            <person name="Gaya E."/>
        </authorList>
    </citation>
    <scope>NUCLEOTIDE SEQUENCE</scope>
    <source>
        <strain evidence="14">LIQ254RAFAR</strain>
    </source>
</reference>
<evidence type="ECO:0000256" key="10">
    <source>
        <dbReference type="ARBA" id="ARBA00048679"/>
    </source>
</evidence>
<comment type="catalytic activity">
    <reaction evidence="10">
        <text>L-seryl-[protein] + ATP = O-phospho-L-seryl-[protein] + ADP + H(+)</text>
        <dbReference type="Rhea" id="RHEA:17989"/>
        <dbReference type="Rhea" id="RHEA-COMP:9863"/>
        <dbReference type="Rhea" id="RHEA-COMP:11604"/>
        <dbReference type="ChEBI" id="CHEBI:15378"/>
        <dbReference type="ChEBI" id="CHEBI:29999"/>
        <dbReference type="ChEBI" id="CHEBI:30616"/>
        <dbReference type="ChEBI" id="CHEBI:83421"/>
        <dbReference type="ChEBI" id="CHEBI:456216"/>
        <dbReference type="EC" id="2.7.11.1"/>
    </reaction>
</comment>
<keyword evidence="15" id="KW-1185">Reference proteome</keyword>
<feature type="compositionally biased region" description="Basic and acidic residues" evidence="12">
    <location>
        <begin position="725"/>
        <end position="739"/>
    </location>
</feature>
<feature type="region of interest" description="Disordered" evidence="12">
    <location>
        <begin position="506"/>
        <end position="534"/>
    </location>
</feature>
<evidence type="ECO:0000313" key="14">
    <source>
        <dbReference type="EMBL" id="MDI1492636.1"/>
    </source>
</evidence>
<feature type="compositionally biased region" description="Polar residues" evidence="12">
    <location>
        <begin position="546"/>
        <end position="556"/>
    </location>
</feature>
<feature type="compositionally biased region" description="Basic residues" evidence="12">
    <location>
        <begin position="1061"/>
        <end position="1073"/>
    </location>
</feature>
<feature type="region of interest" description="Disordered" evidence="12">
    <location>
        <begin position="1130"/>
        <end position="1214"/>
    </location>
</feature>
<feature type="region of interest" description="Disordered" evidence="12">
    <location>
        <begin position="657"/>
        <end position="689"/>
    </location>
</feature>
<keyword evidence="7 14" id="KW-0418">Kinase</keyword>
<dbReference type="GO" id="GO:0005938">
    <property type="term" value="C:cell cortex"/>
    <property type="evidence" value="ECO:0007669"/>
    <property type="project" value="UniProtKB-ARBA"/>
</dbReference>
<evidence type="ECO:0000256" key="6">
    <source>
        <dbReference type="ARBA" id="ARBA00022741"/>
    </source>
</evidence>
<evidence type="ECO:0000256" key="5">
    <source>
        <dbReference type="ARBA" id="ARBA00022679"/>
    </source>
</evidence>
<feature type="region of interest" description="Disordered" evidence="12">
    <location>
        <begin position="860"/>
        <end position="879"/>
    </location>
</feature>
<feature type="compositionally biased region" description="Pro residues" evidence="12">
    <location>
        <begin position="742"/>
        <end position="753"/>
    </location>
</feature>
<dbReference type="PROSITE" id="PS00108">
    <property type="entry name" value="PROTEIN_KINASE_ST"/>
    <property type="match status" value="1"/>
</dbReference>
<dbReference type="InterPro" id="IPR008271">
    <property type="entry name" value="Ser/Thr_kinase_AS"/>
</dbReference>
<dbReference type="PANTHER" id="PTHR24346:SF110">
    <property type="entry name" value="NON-SPECIFIC SERINE_THREONINE PROTEIN KINASE"/>
    <property type="match status" value="1"/>
</dbReference>
<feature type="region of interest" description="Disordered" evidence="12">
    <location>
        <begin position="808"/>
        <end position="830"/>
    </location>
</feature>
<proteinExistence type="inferred from homology"/>
<dbReference type="GO" id="GO:0035556">
    <property type="term" value="P:intracellular signal transduction"/>
    <property type="evidence" value="ECO:0007669"/>
    <property type="project" value="TreeGrafter"/>
</dbReference>
<keyword evidence="8 11" id="KW-0067">ATP-binding</keyword>
<evidence type="ECO:0000259" key="13">
    <source>
        <dbReference type="PROSITE" id="PS50011"/>
    </source>
</evidence>
<keyword evidence="3" id="KW-0723">Serine/threonine-protein kinase</keyword>
<evidence type="ECO:0000256" key="8">
    <source>
        <dbReference type="ARBA" id="ARBA00022840"/>
    </source>
</evidence>
<accession>A0AA43QU17</accession>
<organism evidence="14 15">
    <name type="scientific">Ramalina farinacea</name>
    <dbReference type="NCBI Taxonomy" id="258253"/>
    <lineage>
        <taxon>Eukaryota</taxon>
        <taxon>Fungi</taxon>
        <taxon>Dikarya</taxon>
        <taxon>Ascomycota</taxon>
        <taxon>Pezizomycotina</taxon>
        <taxon>Lecanoromycetes</taxon>
        <taxon>OSLEUM clade</taxon>
        <taxon>Lecanoromycetidae</taxon>
        <taxon>Lecanorales</taxon>
        <taxon>Lecanorineae</taxon>
        <taxon>Ramalinaceae</taxon>
        <taxon>Ramalina</taxon>
    </lineage>
</organism>
<dbReference type="Gene3D" id="3.30.310.220">
    <property type="entry name" value="Fungal kinase associated-1 domain"/>
    <property type="match status" value="1"/>
</dbReference>
<name>A0AA43QU17_9LECA</name>
<feature type="compositionally biased region" description="Polar residues" evidence="12">
    <location>
        <begin position="1160"/>
        <end position="1195"/>
    </location>
</feature>
<feature type="compositionally biased region" description="Basic and acidic residues" evidence="12">
    <location>
        <begin position="1336"/>
        <end position="1356"/>
    </location>
</feature>
<evidence type="ECO:0000313" key="15">
    <source>
        <dbReference type="Proteomes" id="UP001161017"/>
    </source>
</evidence>
<dbReference type="EMBL" id="JAPUFD010000020">
    <property type="protein sequence ID" value="MDI1492636.1"/>
    <property type="molecule type" value="Genomic_DNA"/>
</dbReference>
<dbReference type="InterPro" id="IPR043024">
    <property type="entry name" value="KA1_sf_fungal"/>
</dbReference>
<dbReference type="InterPro" id="IPR031850">
    <property type="entry name" value="Fungal_KA1_dom"/>
</dbReference>
<evidence type="ECO:0000256" key="11">
    <source>
        <dbReference type="PROSITE-ProRule" id="PRU10141"/>
    </source>
</evidence>
<feature type="region of interest" description="Disordered" evidence="12">
    <location>
        <begin position="1041"/>
        <end position="1112"/>
    </location>
</feature>
<protein>
    <recommendedName>
        <fullName evidence="2">non-specific serine/threonine protein kinase</fullName>
        <ecNumber evidence="2">2.7.11.1</ecNumber>
    </recommendedName>
</protein>
<comment type="caution">
    <text evidence="14">The sequence shown here is derived from an EMBL/GenBank/DDBJ whole genome shotgun (WGS) entry which is preliminary data.</text>
</comment>
<feature type="region of interest" description="Disordered" evidence="12">
    <location>
        <begin position="725"/>
        <end position="756"/>
    </location>
</feature>
<dbReference type="InterPro" id="IPR017441">
    <property type="entry name" value="Protein_kinase_ATP_BS"/>
</dbReference>
<keyword evidence="5 14" id="KW-0808">Transferase</keyword>
<keyword evidence="4" id="KW-0597">Phosphoprotein</keyword>
<dbReference type="SMART" id="SM00220">
    <property type="entry name" value="S_TKc"/>
    <property type="match status" value="1"/>
</dbReference>
<evidence type="ECO:0000256" key="7">
    <source>
        <dbReference type="ARBA" id="ARBA00022777"/>
    </source>
</evidence>
<dbReference type="PROSITE" id="PS00107">
    <property type="entry name" value="PROTEIN_KINASE_ATP"/>
    <property type="match status" value="1"/>
</dbReference>
<dbReference type="GO" id="GO:0005524">
    <property type="term" value="F:ATP binding"/>
    <property type="evidence" value="ECO:0007669"/>
    <property type="project" value="UniProtKB-UniRule"/>
</dbReference>
<evidence type="ECO:0000256" key="9">
    <source>
        <dbReference type="ARBA" id="ARBA00047899"/>
    </source>
</evidence>
<comment type="similarity">
    <text evidence="1">Belongs to the protein kinase superfamily. CAMK Ser/Thr protein kinase family. NIM1 subfamily.</text>
</comment>
<feature type="compositionally biased region" description="Basic and acidic residues" evidence="12">
    <location>
        <begin position="860"/>
        <end position="870"/>
    </location>
</feature>
<dbReference type="SUPFAM" id="SSF56112">
    <property type="entry name" value="Protein kinase-like (PK-like)"/>
    <property type="match status" value="1"/>
</dbReference>
<comment type="catalytic activity">
    <reaction evidence="9">
        <text>L-threonyl-[protein] + ATP = O-phospho-L-threonyl-[protein] + ADP + H(+)</text>
        <dbReference type="Rhea" id="RHEA:46608"/>
        <dbReference type="Rhea" id="RHEA-COMP:11060"/>
        <dbReference type="Rhea" id="RHEA-COMP:11605"/>
        <dbReference type="ChEBI" id="CHEBI:15378"/>
        <dbReference type="ChEBI" id="CHEBI:30013"/>
        <dbReference type="ChEBI" id="CHEBI:30616"/>
        <dbReference type="ChEBI" id="CHEBI:61977"/>
        <dbReference type="ChEBI" id="CHEBI:456216"/>
        <dbReference type="EC" id="2.7.11.1"/>
    </reaction>
</comment>
<feature type="compositionally biased region" description="Polar residues" evidence="12">
    <location>
        <begin position="1"/>
        <end position="23"/>
    </location>
</feature>
<feature type="binding site" evidence="11">
    <location>
        <position position="163"/>
    </location>
    <ligand>
        <name>ATP</name>
        <dbReference type="ChEBI" id="CHEBI:30616"/>
    </ligand>
</feature>
<feature type="region of interest" description="Disordered" evidence="12">
    <location>
        <begin position="1"/>
        <end position="53"/>
    </location>
</feature>